<dbReference type="AlphaFoldDB" id="A0A5J4PNI4"/>
<accession>A0A5J4PNI4</accession>
<reference evidence="1" key="1">
    <citation type="submission" date="2019-03" db="EMBL/GenBank/DDBJ databases">
        <title>Single cell metagenomics reveals metabolic interactions within the superorganism composed of flagellate Streblomastix strix and complex community of Bacteroidetes bacteria on its surface.</title>
        <authorList>
            <person name="Treitli S.C."/>
            <person name="Kolisko M."/>
            <person name="Husnik F."/>
            <person name="Keeling P."/>
            <person name="Hampl V."/>
        </authorList>
    </citation>
    <scope>NUCLEOTIDE SEQUENCE</scope>
    <source>
        <strain evidence="1">STM</strain>
    </source>
</reference>
<organism evidence="1">
    <name type="scientific">termite gut metagenome</name>
    <dbReference type="NCBI Taxonomy" id="433724"/>
    <lineage>
        <taxon>unclassified sequences</taxon>
        <taxon>metagenomes</taxon>
        <taxon>organismal metagenomes</taxon>
    </lineage>
</organism>
<name>A0A5J4PNI4_9ZZZZ</name>
<gene>
    <name evidence="1" type="ORF">EZS27_037781</name>
</gene>
<comment type="caution">
    <text evidence="1">The sequence shown here is derived from an EMBL/GenBank/DDBJ whole genome shotgun (WGS) entry which is preliminary data.</text>
</comment>
<sequence length="149" mass="17078">MNVLTGLLYINSQDVYAGYGAFLCENKKGEHANYSALLKPPAMKPYTAVNFREQDGEKLPQTLTPAFESREVTLQFAIHATTKANFIQKYMSFIQLLKSGWLQIYLPELNKTYRMYYVSCTEYTQLTPLDAEPVVGRFGVKFREPVPEM</sequence>
<protein>
    <submittedName>
        <fullName evidence="1">Uncharacterized protein</fullName>
    </submittedName>
</protein>
<proteinExistence type="predicted"/>
<evidence type="ECO:0000313" key="1">
    <source>
        <dbReference type="EMBL" id="KAA6311015.1"/>
    </source>
</evidence>
<dbReference type="EMBL" id="SNRY01007142">
    <property type="protein sequence ID" value="KAA6311015.1"/>
    <property type="molecule type" value="Genomic_DNA"/>
</dbReference>